<organism evidence="2 3">
    <name type="scientific">Portunus trituberculatus</name>
    <name type="common">Swimming crab</name>
    <name type="synonym">Neptunus trituberculatus</name>
    <dbReference type="NCBI Taxonomy" id="210409"/>
    <lineage>
        <taxon>Eukaryota</taxon>
        <taxon>Metazoa</taxon>
        <taxon>Ecdysozoa</taxon>
        <taxon>Arthropoda</taxon>
        <taxon>Crustacea</taxon>
        <taxon>Multicrustacea</taxon>
        <taxon>Malacostraca</taxon>
        <taxon>Eumalacostraca</taxon>
        <taxon>Eucarida</taxon>
        <taxon>Decapoda</taxon>
        <taxon>Pleocyemata</taxon>
        <taxon>Brachyura</taxon>
        <taxon>Eubrachyura</taxon>
        <taxon>Portunoidea</taxon>
        <taxon>Portunidae</taxon>
        <taxon>Portuninae</taxon>
        <taxon>Portunus</taxon>
    </lineage>
</organism>
<accession>A0A5B7FCX1</accession>
<protein>
    <submittedName>
        <fullName evidence="2">Uncharacterized protein</fullName>
    </submittedName>
</protein>
<keyword evidence="3" id="KW-1185">Reference proteome</keyword>
<reference evidence="2 3" key="1">
    <citation type="submission" date="2019-05" db="EMBL/GenBank/DDBJ databases">
        <title>Another draft genome of Portunus trituberculatus and its Hox gene families provides insights of decapod evolution.</title>
        <authorList>
            <person name="Jeong J.-H."/>
            <person name="Song I."/>
            <person name="Kim S."/>
            <person name="Choi T."/>
            <person name="Kim D."/>
            <person name="Ryu S."/>
            <person name="Kim W."/>
        </authorList>
    </citation>
    <scope>NUCLEOTIDE SEQUENCE [LARGE SCALE GENOMIC DNA]</scope>
    <source>
        <tissue evidence="2">Muscle</tissue>
    </source>
</reference>
<sequence>MAARSYPGTTNQPTNQVVSQSSAALQELQKTEGALPSSSGHTPIPTIPRFLFTPSLLLPPTSFTPRSAFTPHPCPRAMRLPLFLLYPHKVKGNIIFFTSLLLKNRNITCDSKG</sequence>
<name>A0A5B7FCX1_PORTR</name>
<dbReference type="Proteomes" id="UP000324222">
    <property type="component" value="Unassembled WGS sequence"/>
</dbReference>
<evidence type="ECO:0000256" key="1">
    <source>
        <dbReference type="SAM" id="MobiDB-lite"/>
    </source>
</evidence>
<proteinExistence type="predicted"/>
<feature type="region of interest" description="Disordered" evidence="1">
    <location>
        <begin position="1"/>
        <end position="43"/>
    </location>
</feature>
<comment type="caution">
    <text evidence="2">The sequence shown here is derived from an EMBL/GenBank/DDBJ whole genome shotgun (WGS) entry which is preliminary data.</text>
</comment>
<dbReference type="AlphaFoldDB" id="A0A5B7FCX1"/>
<evidence type="ECO:0000313" key="2">
    <source>
        <dbReference type="EMBL" id="MPC43109.1"/>
    </source>
</evidence>
<gene>
    <name evidence="2" type="ORF">E2C01_036746</name>
</gene>
<feature type="compositionally biased region" description="Polar residues" evidence="1">
    <location>
        <begin position="7"/>
        <end position="24"/>
    </location>
</feature>
<dbReference type="EMBL" id="VSRR010005690">
    <property type="protein sequence ID" value="MPC43109.1"/>
    <property type="molecule type" value="Genomic_DNA"/>
</dbReference>
<evidence type="ECO:0000313" key="3">
    <source>
        <dbReference type="Proteomes" id="UP000324222"/>
    </source>
</evidence>